<organism evidence="1 2">
    <name type="scientific">Desulfuribacillus stibiiarsenatis</name>
    <dbReference type="NCBI Taxonomy" id="1390249"/>
    <lineage>
        <taxon>Bacteria</taxon>
        <taxon>Bacillati</taxon>
        <taxon>Bacillota</taxon>
        <taxon>Desulfuribacillia</taxon>
        <taxon>Desulfuribacillales</taxon>
        <taxon>Desulfuribacillaceae</taxon>
        <taxon>Desulfuribacillus</taxon>
    </lineage>
</organism>
<dbReference type="PANTHER" id="PTHR34547:SF1">
    <property type="entry name" value="YACP-LIKE NYN DOMAIN PROTEIN"/>
    <property type="match status" value="1"/>
</dbReference>
<dbReference type="Proteomes" id="UP000095255">
    <property type="component" value="Unassembled WGS sequence"/>
</dbReference>
<dbReference type="PANTHER" id="PTHR34547">
    <property type="entry name" value="YACP-LIKE NYN DOMAIN PROTEIN"/>
    <property type="match status" value="1"/>
</dbReference>
<protein>
    <recommendedName>
        <fullName evidence="3">RNA-binding protein</fullName>
    </recommendedName>
</protein>
<dbReference type="EMBL" id="MJAT01000005">
    <property type="protein sequence ID" value="OEH86310.1"/>
    <property type="molecule type" value="Genomic_DNA"/>
</dbReference>
<dbReference type="STRING" id="1390249.BHU72_13885"/>
<dbReference type="OrthoDB" id="9792160at2"/>
<keyword evidence="2" id="KW-1185">Reference proteome</keyword>
<evidence type="ECO:0008006" key="3">
    <source>
        <dbReference type="Google" id="ProtNLM"/>
    </source>
</evidence>
<dbReference type="CDD" id="cd10912">
    <property type="entry name" value="PIN_YacP-like"/>
    <property type="match status" value="1"/>
</dbReference>
<proteinExistence type="predicted"/>
<name>A0A1E5L833_9FIRM</name>
<evidence type="ECO:0000313" key="2">
    <source>
        <dbReference type="Proteomes" id="UP000095255"/>
    </source>
</evidence>
<dbReference type="RefSeq" id="WP_069701288.1">
    <property type="nucleotide sequence ID" value="NZ_MJAT01000005.1"/>
</dbReference>
<evidence type="ECO:0000313" key="1">
    <source>
        <dbReference type="EMBL" id="OEH86310.1"/>
    </source>
</evidence>
<dbReference type="Pfam" id="PF05991">
    <property type="entry name" value="NYN_YacP"/>
    <property type="match status" value="1"/>
</dbReference>
<dbReference type="AlphaFoldDB" id="A0A1E5L833"/>
<dbReference type="InterPro" id="IPR010298">
    <property type="entry name" value="YacP-like"/>
</dbReference>
<comment type="caution">
    <text evidence="1">The sequence shown here is derived from an EMBL/GenBank/DDBJ whole genome shotgun (WGS) entry which is preliminary data.</text>
</comment>
<sequence>MEILVVDGYNVIGASIELSELKEVSLEESRNRLQEDLMEYSAYTGRKVILVYDAHLTKGTTSKTTMNNIEVHFTNEGKTADEYIEKLVAGLIKPKSNTKVYVATSDLLEQRLVFGLGALRVSSRELLIEIKMMKDQISNDIHRHSAVSPRMNRRINPEIAKIFESWRRQ</sequence>
<accession>A0A1E5L833</accession>
<gene>
    <name evidence="1" type="ORF">BHU72_13885</name>
</gene>
<reference evidence="1 2" key="1">
    <citation type="submission" date="2016-09" db="EMBL/GenBank/DDBJ databases">
        <title>Desulfuribacillus arsenicus sp. nov., an obligately anaerobic, dissimilatory arsenic- and antimonate-reducing bacterium isolated from anoxic sediments.</title>
        <authorList>
            <person name="Abin C.A."/>
            <person name="Hollibaugh J.T."/>
        </authorList>
    </citation>
    <scope>NUCLEOTIDE SEQUENCE [LARGE SCALE GENOMIC DNA]</scope>
    <source>
        <strain evidence="1 2">MLFW-2</strain>
    </source>
</reference>